<gene>
    <name evidence="1" type="ORF">DPEC_G00338830</name>
</gene>
<protein>
    <submittedName>
        <fullName evidence="1">Uncharacterized protein</fullName>
    </submittedName>
</protein>
<proteinExistence type="predicted"/>
<keyword evidence="2" id="KW-1185">Reference proteome</keyword>
<sequence>MGDLMSIQRSRLKCYLDDQVEDLIPLELIRNVFDAAFLKFHYLSQKSHLCDDIIGHIHVQVQKQAVKYQQNRVFKSTLKKLKEDRKSMKLFAKACSKSFGIKYMNRISMYSNLKDQLYTDNQALLVVDLMVGEILAHLRPTVSFRKGTKEGDNRPYSINIPVRRETISPDDAPDDADKTMLELRIDMAIADRKQEPLDPPGQSRPPHPPPIKTSPGEETQGHETRSNEDEPGQHTAVLITPKPPPGGCHRRDAPPKKGRSIIGFDLTFDLPP</sequence>
<name>A0ACC2F4R0_DALPE</name>
<dbReference type="Proteomes" id="UP001157502">
    <property type="component" value="Chromosome 34"/>
</dbReference>
<evidence type="ECO:0000313" key="1">
    <source>
        <dbReference type="EMBL" id="KAJ7986332.1"/>
    </source>
</evidence>
<comment type="caution">
    <text evidence="1">The sequence shown here is derived from an EMBL/GenBank/DDBJ whole genome shotgun (WGS) entry which is preliminary data.</text>
</comment>
<evidence type="ECO:0000313" key="2">
    <source>
        <dbReference type="Proteomes" id="UP001157502"/>
    </source>
</evidence>
<reference evidence="1" key="1">
    <citation type="submission" date="2021-05" db="EMBL/GenBank/DDBJ databases">
        <authorList>
            <person name="Pan Q."/>
            <person name="Jouanno E."/>
            <person name="Zahm M."/>
            <person name="Klopp C."/>
            <person name="Cabau C."/>
            <person name="Louis A."/>
            <person name="Berthelot C."/>
            <person name="Parey E."/>
            <person name="Roest Crollius H."/>
            <person name="Montfort J."/>
            <person name="Robinson-Rechavi M."/>
            <person name="Bouchez O."/>
            <person name="Lampietro C."/>
            <person name="Lopez Roques C."/>
            <person name="Donnadieu C."/>
            <person name="Postlethwait J."/>
            <person name="Bobe J."/>
            <person name="Dillon D."/>
            <person name="Chandos A."/>
            <person name="von Hippel F."/>
            <person name="Guiguen Y."/>
        </authorList>
    </citation>
    <scope>NUCLEOTIDE SEQUENCE</scope>
    <source>
        <strain evidence="1">YG-Jan2019</strain>
    </source>
</reference>
<dbReference type="EMBL" id="CM055761">
    <property type="protein sequence ID" value="KAJ7986332.1"/>
    <property type="molecule type" value="Genomic_DNA"/>
</dbReference>
<accession>A0ACC2F4R0</accession>
<organism evidence="1 2">
    <name type="scientific">Dallia pectoralis</name>
    <name type="common">Alaska blackfish</name>
    <dbReference type="NCBI Taxonomy" id="75939"/>
    <lineage>
        <taxon>Eukaryota</taxon>
        <taxon>Metazoa</taxon>
        <taxon>Chordata</taxon>
        <taxon>Craniata</taxon>
        <taxon>Vertebrata</taxon>
        <taxon>Euteleostomi</taxon>
        <taxon>Actinopterygii</taxon>
        <taxon>Neopterygii</taxon>
        <taxon>Teleostei</taxon>
        <taxon>Protacanthopterygii</taxon>
        <taxon>Esociformes</taxon>
        <taxon>Umbridae</taxon>
        <taxon>Dallia</taxon>
    </lineage>
</organism>